<organism evidence="2">
    <name type="scientific">marine metagenome</name>
    <dbReference type="NCBI Taxonomy" id="408172"/>
    <lineage>
        <taxon>unclassified sequences</taxon>
        <taxon>metagenomes</taxon>
        <taxon>ecological metagenomes</taxon>
    </lineage>
</organism>
<feature type="domain" description="FAD-binding PCMH-type" evidence="1">
    <location>
        <begin position="38"/>
        <end position="144"/>
    </location>
</feature>
<accession>A0A382WC16</accession>
<dbReference type="InterPro" id="IPR036318">
    <property type="entry name" value="FAD-bd_PCMH-like_sf"/>
</dbReference>
<dbReference type="InterPro" id="IPR051914">
    <property type="entry name" value="FAD-linked_OxidoTrans_Type4"/>
</dbReference>
<name>A0A382WC16_9ZZZZ</name>
<dbReference type="PROSITE" id="PS51387">
    <property type="entry name" value="FAD_PCMH"/>
    <property type="match status" value="1"/>
</dbReference>
<dbReference type="InterPro" id="IPR016167">
    <property type="entry name" value="FAD-bd_PCMH_sub1"/>
</dbReference>
<gene>
    <name evidence="2" type="ORF">METZ01_LOCUS409187</name>
</gene>
<dbReference type="PANTHER" id="PTHR42934">
    <property type="entry name" value="GLYCOLATE OXIDASE SUBUNIT GLCD"/>
    <property type="match status" value="1"/>
</dbReference>
<dbReference type="GO" id="GO:0071949">
    <property type="term" value="F:FAD binding"/>
    <property type="evidence" value="ECO:0007669"/>
    <property type="project" value="InterPro"/>
</dbReference>
<dbReference type="EMBL" id="UINC01158672">
    <property type="protein sequence ID" value="SVD56333.1"/>
    <property type="molecule type" value="Genomic_DNA"/>
</dbReference>
<dbReference type="PANTHER" id="PTHR42934:SF2">
    <property type="entry name" value="GLYCOLATE OXIDASE SUBUNIT GLCD"/>
    <property type="match status" value="1"/>
</dbReference>
<dbReference type="Gene3D" id="3.30.465.10">
    <property type="match status" value="1"/>
</dbReference>
<evidence type="ECO:0000259" key="1">
    <source>
        <dbReference type="PROSITE" id="PS51387"/>
    </source>
</evidence>
<dbReference type="InterPro" id="IPR016166">
    <property type="entry name" value="FAD-bd_PCMH"/>
</dbReference>
<feature type="non-terminal residue" evidence="2">
    <location>
        <position position="144"/>
    </location>
</feature>
<proteinExistence type="predicted"/>
<protein>
    <recommendedName>
        <fullName evidence="1">FAD-binding PCMH-type domain-containing protein</fullName>
    </recommendedName>
</protein>
<dbReference type="AlphaFoldDB" id="A0A382WC16"/>
<evidence type="ECO:0000313" key="2">
    <source>
        <dbReference type="EMBL" id="SVD56333.1"/>
    </source>
</evidence>
<dbReference type="SUPFAM" id="SSF56176">
    <property type="entry name" value="FAD-binding/transporter-associated domain-like"/>
    <property type="match status" value="1"/>
</dbReference>
<sequence>MALDQSTLDKLRSVVGSENLLTEKEDLIPYAFDGTAAIKETPGCVVFASTTGQISDVLKLANDTNTPVVTRGSGTGLSGGSVPAADCIVLCTVKMGQILEVDAANLTMTVEPGVTTVQIAEAAEKAGLFYPPDPGSMKISTIGG</sequence>
<reference evidence="2" key="1">
    <citation type="submission" date="2018-05" db="EMBL/GenBank/DDBJ databases">
        <authorList>
            <person name="Lanie J.A."/>
            <person name="Ng W.-L."/>
            <person name="Kazmierczak K.M."/>
            <person name="Andrzejewski T.M."/>
            <person name="Davidsen T.M."/>
            <person name="Wayne K.J."/>
            <person name="Tettelin H."/>
            <person name="Glass J.I."/>
            <person name="Rusch D."/>
            <person name="Podicherti R."/>
            <person name="Tsui H.-C.T."/>
            <person name="Winkler M.E."/>
        </authorList>
    </citation>
    <scope>NUCLEOTIDE SEQUENCE</scope>
</reference>
<dbReference type="Gene3D" id="3.30.43.10">
    <property type="entry name" value="Uridine Diphospho-n-acetylenolpyruvylglucosamine Reductase, domain 2"/>
    <property type="match status" value="1"/>
</dbReference>
<dbReference type="Pfam" id="PF01565">
    <property type="entry name" value="FAD_binding_4"/>
    <property type="match status" value="1"/>
</dbReference>
<dbReference type="InterPro" id="IPR016169">
    <property type="entry name" value="FAD-bd_PCMH_sub2"/>
</dbReference>
<dbReference type="InterPro" id="IPR006094">
    <property type="entry name" value="Oxid_FAD_bind_N"/>
</dbReference>